<dbReference type="Proteomes" id="UP000828390">
    <property type="component" value="Unassembled WGS sequence"/>
</dbReference>
<feature type="compositionally biased region" description="Low complexity" evidence="1">
    <location>
        <begin position="10"/>
        <end position="20"/>
    </location>
</feature>
<comment type="caution">
    <text evidence="2">The sequence shown here is derived from an EMBL/GenBank/DDBJ whole genome shotgun (WGS) entry which is preliminary data.</text>
</comment>
<feature type="region of interest" description="Disordered" evidence="1">
    <location>
        <begin position="1"/>
        <end position="20"/>
    </location>
</feature>
<evidence type="ECO:0000256" key="1">
    <source>
        <dbReference type="SAM" id="MobiDB-lite"/>
    </source>
</evidence>
<evidence type="ECO:0000313" key="3">
    <source>
        <dbReference type="Proteomes" id="UP000828390"/>
    </source>
</evidence>
<keyword evidence="3" id="KW-1185">Reference proteome</keyword>
<accession>A0A9D4QV06</accession>
<organism evidence="2 3">
    <name type="scientific">Dreissena polymorpha</name>
    <name type="common">Zebra mussel</name>
    <name type="synonym">Mytilus polymorpha</name>
    <dbReference type="NCBI Taxonomy" id="45954"/>
    <lineage>
        <taxon>Eukaryota</taxon>
        <taxon>Metazoa</taxon>
        <taxon>Spiralia</taxon>
        <taxon>Lophotrochozoa</taxon>
        <taxon>Mollusca</taxon>
        <taxon>Bivalvia</taxon>
        <taxon>Autobranchia</taxon>
        <taxon>Heteroconchia</taxon>
        <taxon>Euheterodonta</taxon>
        <taxon>Imparidentia</taxon>
        <taxon>Neoheterodontei</taxon>
        <taxon>Myida</taxon>
        <taxon>Dreissenoidea</taxon>
        <taxon>Dreissenidae</taxon>
        <taxon>Dreissena</taxon>
    </lineage>
</organism>
<proteinExistence type="predicted"/>
<gene>
    <name evidence="2" type="ORF">DPMN_117236</name>
</gene>
<dbReference type="AlphaFoldDB" id="A0A9D4QV06"/>
<dbReference type="EMBL" id="JAIWYP010000004">
    <property type="protein sequence ID" value="KAH3843707.1"/>
    <property type="molecule type" value="Genomic_DNA"/>
</dbReference>
<evidence type="ECO:0000313" key="2">
    <source>
        <dbReference type="EMBL" id="KAH3843707.1"/>
    </source>
</evidence>
<name>A0A9D4QV06_DREPO</name>
<reference evidence="2" key="2">
    <citation type="submission" date="2020-11" db="EMBL/GenBank/DDBJ databases">
        <authorList>
            <person name="McCartney M.A."/>
            <person name="Auch B."/>
            <person name="Kono T."/>
            <person name="Mallez S."/>
            <person name="Becker A."/>
            <person name="Gohl D.M."/>
            <person name="Silverstein K.A.T."/>
            <person name="Koren S."/>
            <person name="Bechman K.B."/>
            <person name="Herman A."/>
            <person name="Abrahante J.E."/>
            <person name="Garbe J."/>
        </authorList>
    </citation>
    <scope>NUCLEOTIDE SEQUENCE</scope>
    <source>
        <strain evidence="2">Duluth1</strain>
        <tissue evidence="2">Whole animal</tissue>
    </source>
</reference>
<protein>
    <submittedName>
        <fullName evidence="2">Uncharacterized protein</fullName>
    </submittedName>
</protein>
<reference evidence="2" key="1">
    <citation type="journal article" date="2019" name="bioRxiv">
        <title>The Genome of the Zebra Mussel, Dreissena polymorpha: A Resource for Invasive Species Research.</title>
        <authorList>
            <person name="McCartney M.A."/>
            <person name="Auch B."/>
            <person name="Kono T."/>
            <person name="Mallez S."/>
            <person name="Zhang Y."/>
            <person name="Obille A."/>
            <person name="Becker A."/>
            <person name="Abrahante J.E."/>
            <person name="Garbe J."/>
            <person name="Badalamenti J.P."/>
            <person name="Herman A."/>
            <person name="Mangelson H."/>
            <person name="Liachko I."/>
            <person name="Sullivan S."/>
            <person name="Sone E.D."/>
            <person name="Koren S."/>
            <person name="Silverstein K.A.T."/>
            <person name="Beckman K.B."/>
            <person name="Gohl D.M."/>
        </authorList>
    </citation>
    <scope>NUCLEOTIDE SEQUENCE</scope>
    <source>
        <strain evidence="2">Duluth1</strain>
        <tissue evidence="2">Whole animal</tissue>
    </source>
</reference>
<sequence>MSQSLETCHSCSQSSGGASHSTSIIIGAKVKVTHCGQRALSIRPENFYVQKHIGGGYQVNEFACSSEDQRDDSPVAWNTGILLLGLLLKAEMIKKCQ</sequence>